<dbReference type="OMA" id="IALENCM"/>
<dbReference type="GO" id="GO:0003677">
    <property type="term" value="F:DNA binding"/>
    <property type="evidence" value="ECO:0007669"/>
    <property type="project" value="UniProtKB-KW"/>
</dbReference>
<keyword evidence="8" id="KW-0804">Transcription</keyword>
<keyword evidence="9" id="KW-0539">Nucleus</keyword>
<feature type="region of interest" description="Disordered" evidence="11">
    <location>
        <begin position="15"/>
        <end position="57"/>
    </location>
</feature>
<dbReference type="Proteomes" id="UP000596661">
    <property type="component" value="Chromosome 4"/>
</dbReference>
<comment type="subcellular location">
    <subcellularLocation>
        <location evidence="1">Nucleus</location>
    </subcellularLocation>
</comment>
<keyword evidence="6" id="KW-0805">Transcription regulation</keyword>
<dbReference type="GO" id="GO:0005634">
    <property type="term" value="C:nucleus"/>
    <property type="evidence" value="ECO:0007669"/>
    <property type="project" value="UniProtKB-SubCell"/>
</dbReference>
<dbReference type="GO" id="GO:0046983">
    <property type="term" value="F:protein dimerization activity"/>
    <property type="evidence" value="ECO:0007669"/>
    <property type="project" value="InterPro"/>
</dbReference>
<reference evidence="13" key="1">
    <citation type="submission" date="2018-11" db="EMBL/GenBank/DDBJ databases">
        <authorList>
            <person name="Grassa J C."/>
        </authorList>
    </citation>
    <scope>NUCLEOTIDE SEQUENCE [LARGE SCALE GENOMIC DNA]</scope>
</reference>
<evidence type="ECO:0000256" key="9">
    <source>
        <dbReference type="ARBA" id="ARBA00023242"/>
    </source>
</evidence>
<keyword evidence="14" id="KW-1185">Reference proteome</keyword>
<proteinExistence type="predicted"/>
<dbReference type="AlphaFoldDB" id="A0A803PEN4"/>
<evidence type="ECO:0000256" key="1">
    <source>
        <dbReference type="ARBA" id="ARBA00004123"/>
    </source>
</evidence>
<dbReference type="SUPFAM" id="SSF57667">
    <property type="entry name" value="beta-beta-alpha zinc fingers"/>
    <property type="match status" value="1"/>
</dbReference>
<dbReference type="InterPro" id="IPR025525">
    <property type="entry name" value="hAT-like_transposase_RNase-H"/>
</dbReference>
<evidence type="ECO:0000256" key="7">
    <source>
        <dbReference type="ARBA" id="ARBA00023125"/>
    </source>
</evidence>
<evidence type="ECO:0000313" key="13">
    <source>
        <dbReference type="EnsemblPlants" id="cds.evm.model.04.1810"/>
    </source>
</evidence>
<dbReference type="Pfam" id="PF05699">
    <property type="entry name" value="Dimer_Tnp_hAT"/>
    <property type="match status" value="1"/>
</dbReference>
<organism evidence="13 14">
    <name type="scientific">Cannabis sativa</name>
    <name type="common">Hemp</name>
    <name type="synonym">Marijuana</name>
    <dbReference type="NCBI Taxonomy" id="3483"/>
    <lineage>
        <taxon>Eukaryota</taxon>
        <taxon>Viridiplantae</taxon>
        <taxon>Streptophyta</taxon>
        <taxon>Embryophyta</taxon>
        <taxon>Tracheophyta</taxon>
        <taxon>Spermatophyta</taxon>
        <taxon>Magnoliopsida</taxon>
        <taxon>eudicotyledons</taxon>
        <taxon>Gunneridae</taxon>
        <taxon>Pentapetalae</taxon>
        <taxon>rosids</taxon>
        <taxon>fabids</taxon>
        <taxon>Rosales</taxon>
        <taxon>Cannabaceae</taxon>
        <taxon>Cannabis</taxon>
    </lineage>
</organism>
<feature type="domain" description="BED-type" evidence="12">
    <location>
        <begin position="53"/>
        <end position="110"/>
    </location>
</feature>
<keyword evidence="3" id="KW-0479">Metal-binding</keyword>
<evidence type="ECO:0000259" key="12">
    <source>
        <dbReference type="PROSITE" id="PS50808"/>
    </source>
</evidence>
<evidence type="ECO:0000256" key="5">
    <source>
        <dbReference type="ARBA" id="ARBA00022833"/>
    </source>
</evidence>
<keyword evidence="7" id="KW-0238">DNA-binding</keyword>
<dbReference type="InterPro" id="IPR012337">
    <property type="entry name" value="RNaseH-like_sf"/>
</dbReference>
<evidence type="ECO:0000256" key="3">
    <source>
        <dbReference type="ARBA" id="ARBA00022723"/>
    </source>
</evidence>
<dbReference type="PROSITE" id="PS50808">
    <property type="entry name" value="ZF_BED"/>
    <property type="match status" value="1"/>
</dbReference>
<keyword evidence="5" id="KW-0862">Zinc</keyword>
<evidence type="ECO:0000256" key="8">
    <source>
        <dbReference type="ARBA" id="ARBA00023163"/>
    </source>
</evidence>
<dbReference type="EnsemblPlants" id="evm.model.04.1810">
    <property type="protein sequence ID" value="cds.evm.model.04.1810"/>
    <property type="gene ID" value="evm.TU.04.1810"/>
</dbReference>
<dbReference type="GO" id="GO:0008270">
    <property type="term" value="F:zinc ion binding"/>
    <property type="evidence" value="ECO:0007669"/>
    <property type="project" value="UniProtKB-KW"/>
</dbReference>
<feature type="compositionally biased region" description="Low complexity" evidence="11">
    <location>
        <begin position="17"/>
        <end position="33"/>
    </location>
</feature>
<keyword evidence="4 10" id="KW-0863">Zinc-finger</keyword>
<evidence type="ECO:0000256" key="11">
    <source>
        <dbReference type="SAM" id="MobiDB-lite"/>
    </source>
</evidence>
<dbReference type="PANTHER" id="PTHR46481:SF8">
    <property type="entry name" value="ZINC FINGER BED DOMAIN-CONTAINING PROTEIN RICESLEEPER 1-LIKE"/>
    <property type="match status" value="1"/>
</dbReference>
<dbReference type="PANTHER" id="PTHR46481">
    <property type="entry name" value="ZINC FINGER BED DOMAIN-CONTAINING PROTEIN 4"/>
    <property type="match status" value="1"/>
</dbReference>
<evidence type="ECO:0000256" key="10">
    <source>
        <dbReference type="PROSITE-ProRule" id="PRU00027"/>
    </source>
</evidence>
<sequence>MREHQYLMKVLVLPQGSLEPQSQPSTQLSSQPSAGGDESPSPTSCAPKRKPTRPPSKVWTHFTKVIDDAKNPKARCNYCGVSYACGSKKNGTSNLLTHLSIQCKKFTNRDEKRQKTLVFEAKKHGEDGGLVAKTYNAELVKENIARMLVMDELPFSFVDRQGFKDLMRLVEPRFVVPSRRTVTRDCFNLYMKEKKRLKEYFIGKKLRVCLTTDTWTSCQNLNYMVLTSHYVDENWCLQKKILNYCVVPNHRGETLGKGIEQCLLEWGIENIFTVTVDNAASNDVAISYLVGSVCDWGGAILQGMHMHIRCCAHILNLVVMDGLKEHGGVITKIRNVVRFVRGSGARMLKLKSCAEQAKITSKKTACLDVPTRWNSTYIMLEAAIQYQKAFERMETHDVAYVKEFCGSSGSKSPSSDDWDNARYFVKFLKIFYDATLRFSGTLHVTSNIFLEQICFIGNQLDVWGASTDMRMSIMAQTMKIKFNKYWGSVEKINPLLIVAVLLDPRYKEAYVNICLETLSNGDVEEAQKQTKKIIGILNKMYEEYCLVYSHLTSHCSTSSQNQDDMEIDGGDVDAYKMFQTRAKMRLRAVDNKEPKTEVDKYLMEACEDMDTQNFDILNWWKINSSRYKILSLIARDVLAVPISTVASESAFSTGGRIIDSFRNTLNPKTVQALICTQNWFRNQPSSELSETPEEVESIAEEILVGIEDLTIE</sequence>
<dbReference type="Gramene" id="evm.model.04.1810">
    <property type="protein sequence ID" value="cds.evm.model.04.1810"/>
    <property type="gene ID" value="evm.TU.04.1810"/>
</dbReference>
<dbReference type="SUPFAM" id="SSF140996">
    <property type="entry name" value="Hermes dimerisation domain"/>
    <property type="match status" value="1"/>
</dbReference>
<dbReference type="SUPFAM" id="SSF53098">
    <property type="entry name" value="Ribonuclease H-like"/>
    <property type="match status" value="1"/>
</dbReference>
<evidence type="ECO:0000256" key="2">
    <source>
        <dbReference type="ARBA" id="ARBA00011738"/>
    </source>
</evidence>
<protein>
    <recommendedName>
        <fullName evidence="12">BED-type domain-containing protein</fullName>
    </recommendedName>
</protein>
<comment type="subunit">
    <text evidence="2">Homodimer.</text>
</comment>
<dbReference type="EMBL" id="UZAU01000400">
    <property type="status" value="NOT_ANNOTATED_CDS"/>
    <property type="molecule type" value="Genomic_DNA"/>
</dbReference>
<dbReference type="InterPro" id="IPR008906">
    <property type="entry name" value="HATC_C_dom"/>
</dbReference>
<dbReference type="InterPro" id="IPR036236">
    <property type="entry name" value="Znf_C2H2_sf"/>
</dbReference>
<dbReference type="InterPro" id="IPR052035">
    <property type="entry name" value="ZnF_BED_domain_contain"/>
</dbReference>
<reference evidence="13" key="2">
    <citation type="submission" date="2021-03" db="UniProtKB">
        <authorList>
            <consortium name="EnsemblPlants"/>
        </authorList>
    </citation>
    <scope>IDENTIFICATION</scope>
</reference>
<evidence type="ECO:0000256" key="4">
    <source>
        <dbReference type="ARBA" id="ARBA00022771"/>
    </source>
</evidence>
<dbReference type="InterPro" id="IPR003656">
    <property type="entry name" value="Znf_BED"/>
</dbReference>
<evidence type="ECO:0000256" key="6">
    <source>
        <dbReference type="ARBA" id="ARBA00023015"/>
    </source>
</evidence>
<dbReference type="Pfam" id="PF02892">
    <property type="entry name" value="zf-BED"/>
    <property type="match status" value="1"/>
</dbReference>
<dbReference type="SMART" id="SM00614">
    <property type="entry name" value="ZnF_BED"/>
    <property type="match status" value="1"/>
</dbReference>
<dbReference type="Pfam" id="PF14372">
    <property type="entry name" value="hAT-like_RNase-H"/>
    <property type="match status" value="1"/>
</dbReference>
<name>A0A803PEN4_CANSA</name>
<evidence type="ECO:0000313" key="14">
    <source>
        <dbReference type="Proteomes" id="UP000596661"/>
    </source>
</evidence>
<accession>A0A803PEN4</accession>